<dbReference type="AlphaFoldDB" id="A0A387H6D1"/>
<dbReference type="GO" id="GO:0006506">
    <property type="term" value="P:GPI anchor biosynthetic process"/>
    <property type="evidence" value="ECO:0007669"/>
    <property type="project" value="TreeGrafter"/>
</dbReference>
<dbReference type="EMBL" id="CP032698">
    <property type="protein sequence ID" value="AYG78839.1"/>
    <property type="molecule type" value="Genomic_DNA"/>
</dbReference>
<dbReference type="InterPro" id="IPR036691">
    <property type="entry name" value="Endo/exonu/phosph_ase_sf"/>
</dbReference>
<evidence type="ECO:0000313" key="2">
    <source>
        <dbReference type="EMBL" id="AYG78839.1"/>
    </source>
</evidence>
<reference evidence="2 3" key="1">
    <citation type="submission" date="2018-10" db="EMBL/GenBank/DDBJ databases">
        <title>Relationship between Morphology and Antimicrobial Activity in Streptomyces.</title>
        <authorList>
            <person name="Kang H.J."/>
            <person name="Kim S.B."/>
        </authorList>
    </citation>
    <scope>NUCLEOTIDE SEQUENCE [LARGE SCALE GENOMIC DNA]</scope>
    <source>
        <strain evidence="2 3">BH38</strain>
    </source>
</reference>
<dbReference type="SUPFAM" id="SSF56219">
    <property type="entry name" value="DNase I-like"/>
    <property type="match status" value="1"/>
</dbReference>
<dbReference type="GO" id="GO:0003824">
    <property type="term" value="F:catalytic activity"/>
    <property type="evidence" value="ECO:0007669"/>
    <property type="project" value="InterPro"/>
</dbReference>
<evidence type="ECO:0000313" key="3">
    <source>
        <dbReference type="Proteomes" id="UP000271554"/>
    </source>
</evidence>
<dbReference type="PANTHER" id="PTHR14859:SF15">
    <property type="entry name" value="ENDONUCLEASE_EXONUCLEASE_PHOSPHATASE DOMAIN-CONTAINING PROTEIN"/>
    <property type="match status" value="1"/>
</dbReference>
<evidence type="ECO:0000259" key="1">
    <source>
        <dbReference type="Pfam" id="PF03372"/>
    </source>
</evidence>
<name>A0A387H6D1_9ACTN</name>
<dbReference type="GO" id="GO:0016020">
    <property type="term" value="C:membrane"/>
    <property type="evidence" value="ECO:0007669"/>
    <property type="project" value="GOC"/>
</dbReference>
<accession>A0A387H6D1</accession>
<dbReference type="InterPro" id="IPR005135">
    <property type="entry name" value="Endo/exonuclease/phosphatase"/>
</dbReference>
<dbReference type="Proteomes" id="UP000271554">
    <property type="component" value="Chromosome"/>
</dbReference>
<dbReference type="Pfam" id="PF03372">
    <property type="entry name" value="Exo_endo_phos"/>
    <property type="match status" value="1"/>
</dbReference>
<protein>
    <recommendedName>
        <fullName evidence="1">Endonuclease/exonuclease/phosphatase domain-containing protein</fullName>
    </recommendedName>
</protein>
<dbReference type="PANTHER" id="PTHR14859">
    <property type="entry name" value="CALCOFLUOR WHITE HYPERSENSITIVE PROTEIN PRECURSOR"/>
    <property type="match status" value="1"/>
</dbReference>
<dbReference type="Gene3D" id="3.60.10.10">
    <property type="entry name" value="Endonuclease/exonuclease/phosphatase"/>
    <property type="match status" value="1"/>
</dbReference>
<organism evidence="2 3">
    <name type="scientific">Streptomyces hundungensis</name>
    <dbReference type="NCBI Taxonomy" id="1077946"/>
    <lineage>
        <taxon>Bacteria</taxon>
        <taxon>Bacillati</taxon>
        <taxon>Actinomycetota</taxon>
        <taxon>Actinomycetes</taxon>
        <taxon>Kitasatosporales</taxon>
        <taxon>Streptomycetaceae</taxon>
        <taxon>Streptomyces</taxon>
    </lineage>
</organism>
<proteinExistence type="predicted"/>
<sequence>MRAATLNIWGRGSAWRRRLPLIRAELVRLAPDVVGLQEVWRRGSRCQAEQIADDLGYHVTYARAVARAGFSQGNALLTRVPVERYEVLALPTPGVEPRSVLCAEVGSTTVLVTHLTWEWEHAHIRHQQVRFLAELADRHADRGVVISADLNAAPDTEEIRWLTSRMRDAWADGGQGPGHTFTPDNAFARRAREPARRIDFVLTNGRLRAARAELAFTAPGRTRRRPLWPSDHFGVVCDLTPAPPPS</sequence>
<gene>
    <name evidence="2" type="ORF">DWB77_00948</name>
</gene>
<dbReference type="KEGG" id="shun:DWB77_00948"/>
<dbReference type="RefSeq" id="WP_162952428.1">
    <property type="nucleotide sequence ID" value="NZ_CP032698.1"/>
</dbReference>
<dbReference type="InterPro" id="IPR051916">
    <property type="entry name" value="GPI-anchor_lipid_remodeler"/>
</dbReference>
<keyword evidence="3" id="KW-1185">Reference proteome</keyword>
<feature type="domain" description="Endonuclease/exonuclease/phosphatase" evidence="1">
    <location>
        <begin position="4"/>
        <end position="232"/>
    </location>
</feature>